<feature type="domain" description="SLH" evidence="2">
    <location>
        <begin position="105"/>
        <end position="166"/>
    </location>
</feature>
<dbReference type="KEGG" id="rher:EHE19_017625"/>
<accession>A0A4U7JK70</accession>
<sequence length="284" mass="31607">MKKHSKKYITILIISLLLSAFSSQGVLANGVRVTTEHINAKYKITLTSQEKGKGVKIIAFSPSNGKTINVTYAFDSKAAASASFDINEAMVIAPFRVITTNTDDLNYRPFTDILNTEADSYIRHLHDIGVTNGFSDGTFKPQNTLTRAEAAVMLATALNLKLDSNADLSKKFKDADKHWAKNYIAAVSEKGIMSGFDDKTFRPNNKITVAEVCTIISKSFKFKTTSKGVYTKLKKNQWYSAYVQNIFNLQILTPEDSIYKNFNETSNISRGNFAIMLSRALSTY</sequence>
<gene>
    <name evidence="3" type="ORF">EHE19_017625</name>
</gene>
<dbReference type="RefSeq" id="WP_137697412.1">
    <property type="nucleotide sequence ID" value="NZ_CP061336.1"/>
</dbReference>
<protein>
    <submittedName>
        <fullName evidence="3">S-layer homology domain-containing protein</fullName>
    </submittedName>
</protein>
<dbReference type="Proteomes" id="UP000306409">
    <property type="component" value="Chromosome"/>
</dbReference>
<dbReference type="EMBL" id="CP061336">
    <property type="protein sequence ID" value="QNU66644.1"/>
    <property type="molecule type" value="Genomic_DNA"/>
</dbReference>
<dbReference type="OrthoDB" id="174569at2"/>
<keyword evidence="4" id="KW-1185">Reference proteome</keyword>
<dbReference type="InterPro" id="IPR001119">
    <property type="entry name" value="SLH_dom"/>
</dbReference>
<evidence type="ECO:0000256" key="1">
    <source>
        <dbReference type="ARBA" id="ARBA00022737"/>
    </source>
</evidence>
<dbReference type="Pfam" id="PF00395">
    <property type="entry name" value="SLH"/>
    <property type="match status" value="2"/>
</dbReference>
<evidence type="ECO:0000313" key="4">
    <source>
        <dbReference type="Proteomes" id="UP000306409"/>
    </source>
</evidence>
<evidence type="ECO:0000313" key="3">
    <source>
        <dbReference type="EMBL" id="QNU66644.1"/>
    </source>
</evidence>
<feature type="domain" description="SLH" evidence="2">
    <location>
        <begin position="167"/>
        <end position="230"/>
    </location>
</feature>
<keyword evidence="1" id="KW-0677">Repeat</keyword>
<dbReference type="InterPro" id="IPR051465">
    <property type="entry name" value="Cell_Envelope_Struct_Comp"/>
</dbReference>
<dbReference type="PANTHER" id="PTHR43308">
    <property type="entry name" value="OUTER MEMBRANE PROTEIN ALPHA-RELATED"/>
    <property type="match status" value="1"/>
</dbReference>
<evidence type="ECO:0000259" key="2">
    <source>
        <dbReference type="PROSITE" id="PS51272"/>
    </source>
</evidence>
<organism evidence="3 4">
    <name type="scientific">Ruminiclostridium herbifermentans</name>
    <dbReference type="NCBI Taxonomy" id="2488810"/>
    <lineage>
        <taxon>Bacteria</taxon>
        <taxon>Bacillati</taxon>
        <taxon>Bacillota</taxon>
        <taxon>Clostridia</taxon>
        <taxon>Eubacteriales</taxon>
        <taxon>Oscillospiraceae</taxon>
        <taxon>Ruminiclostridium</taxon>
    </lineage>
</organism>
<name>A0A4U7JK70_9FIRM</name>
<proteinExistence type="predicted"/>
<dbReference type="AlphaFoldDB" id="A0A4U7JK70"/>
<reference evidence="3 4" key="1">
    <citation type="submission" date="2020-09" db="EMBL/GenBank/DDBJ databases">
        <title>Characterization and genome sequencing of Ruminiclostridium sp. nov. MA18.</title>
        <authorList>
            <person name="Rettenmaier R."/>
            <person name="Kowollik M.-L."/>
            <person name="Liebl W."/>
            <person name="Zverlov V."/>
        </authorList>
    </citation>
    <scope>NUCLEOTIDE SEQUENCE [LARGE SCALE GENOMIC DNA]</scope>
    <source>
        <strain evidence="3 4">MA18</strain>
    </source>
</reference>
<dbReference type="PANTHER" id="PTHR43308:SF5">
    <property type="entry name" value="S-LAYER PROTEIN _ PEPTIDOGLYCAN ENDO-BETA-N-ACETYLGLUCOSAMINIDASE"/>
    <property type="match status" value="1"/>
</dbReference>
<dbReference type="PROSITE" id="PS51272">
    <property type="entry name" value="SLH"/>
    <property type="match status" value="2"/>
</dbReference>